<evidence type="ECO:0000313" key="1">
    <source>
        <dbReference type="EMBL" id="ORW33252.1"/>
    </source>
</evidence>
<comment type="caution">
    <text evidence="1">The sequence shown here is derived from an EMBL/GenBank/DDBJ whole genome shotgun (WGS) entry which is preliminary data.</text>
</comment>
<evidence type="ECO:0000313" key="2">
    <source>
        <dbReference type="Proteomes" id="UP000193801"/>
    </source>
</evidence>
<proteinExistence type="predicted"/>
<organism evidence="1 2">
    <name type="scientific">Mycobacterium paraense</name>
    <dbReference type="NCBI Taxonomy" id="767916"/>
    <lineage>
        <taxon>Bacteria</taxon>
        <taxon>Bacillati</taxon>
        <taxon>Actinomycetota</taxon>
        <taxon>Actinomycetes</taxon>
        <taxon>Mycobacteriales</taxon>
        <taxon>Mycobacteriaceae</taxon>
        <taxon>Mycobacterium</taxon>
        <taxon>Mycobacterium simiae complex</taxon>
    </lineage>
</organism>
<sequence length="111" mass="12637">MTSNGHGLVGVEDIADLYLVCRDLGHTFRPYDVHITRTEIQRSLQCANCGTIRHQALTKNGYIIPGRSRYEYPEQQDPDAEPYCLKGHGRMTVDDRAQIRVMSSQLMKAEK</sequence>
<protein>
    <submittedName>
        <fullName evidence="1">Uncharacterized protein</fullName>
    </submittedName>
</protein>
<accession>A0ABX3VS20</accession>
<reference evidence="1 2" key="1">
    <citation type="journal article" date="2015" name="Emerg. Microbes Infect.">
        <title>Characterization of 17 strains belonging to the Mycobacterium simiae complex and description of Mycobacterium paraense sp. nov.</title>
        <authorList>
            <person name="Fusco da Costa A.R."/>
            <person name="Fedrizzi T."/>
            <person name="Lopes M.L."/>
            <person name="Pecorari M."/>
            <person name="Oliveira da Costa W.L."/>
            <person name="Giacobazzi E."/>
            <person name="da Costa Bahia J.R."/>
            <person name="De Sanctis V."/>
            <person name="Batista Lima K.V."/>
            <person name="Bertorelli R."/>
            <person name="Grottola A."/>
            <person name="Fabio A."/>
            <person name="Mariottini A."/>
            <person name="Ferretti P."/>
            <person name="Di Leva F."/>
            <person name="Fregni Serpini G."/>
            <person name="Tagliazucchi S."/>
            <person name="Rumpianesi F."/>
            <person name="Jousson O."/>
            <person name="Segata N."/>
            <person name="Tortoli E."/>
        </authorList>
    </citation>
    <scope>NUCLEOTIDE SEQUENCE [LARGE SCALE GENOMIC DNA]</scope>
    <source>
        <strain evidence="1 2">FI-07156</strain>
    </source>
</reference>
<name>A0ABX3VS20_9MYCO</name>
<dbReference type="RefSeq" id="WP_085104873.1">
    <property type="nucleotide sequence ID" value="NZ_LQPK01000005.1"/>
</dbReference>
<keyword evidence="2" id="KW-1185">Reference proteome</keyword>
<dbReference type="Proteomes" id="UP000193801">
    <property type="component" value="Unassembled WGS sequence"/>
</dbReference>
<dbReference type="EMBL" id="LQPK01000005">
    <property type="protein sequence ID" value="ORW33252.1"/>
    <property type="molecule type" value="Genomic_DNA"/>
</dbReference>
<gene>
    <name evidence="1" type="ORF">AWB91_08990</name>
</gene>